<comment type="caution">
    <text evidence="2">The sequence shown here is derived from an EMBL/GenBank/DDBJ whole genome shotgun (WGS) entry which is preliminary data.</text>
</comment>
<accession>A0ABU3GYM9</accession>
<feature type="transmembrane region" description="Helical" evidence="1">
    <location>
        <begin position="31"/>
        <end position="51"/>
    </location>
</feature>
<keyword evidence="1" id="KW-0812">Transmembrane</keyword>
<dbReference type="Proteomes" id="UP001258315">
    <property type="component" value="Unassembled WGS sequence"/>
</dbReference>
<dbReference type="InterPro" id="IPR045938">
    <property type="entry name" value="DUF6358"/>
</dbReference>
<reference evidence="3" key="1">
    <citation type="submission" date="2023-07" db="EMBL/GenBank/DDBJ databases">
        <title>Functional and genomic diversity of the sorghum phyllosphere microbiome.</title>
        <authorList>
            <person name="Shade A."/>
        </authorList>
    </citation>
    <scope>NUCLEOTIDE SEQUENCE [LARGE SCALE GENOMIC DNA]</scope>
    <source>
        <strain evidence="3">SORGH_AS_0422</strain>
    </source>
</reference>
<keyword evidence="1" id="KW-0472">Membrane</keyword>
<dbReference type="RefSeq" id="WP_311951431.1">
    <property type="nucleotide sequence ID" value="NZ_JAVLVU010000001.1"/>
</dbReference>
<organism evidence="2 3">
    <name type="scientific">Mucilaginibacter terrae</name>
    <dbReference type="NCBI Taxonomy" id="1955052"/>
    <lineage>
        <taxon>Bacteria</taxon>
        <taxon>Pseudomonadati</taxon>
        <taxon>Bacteroidota</taxon>
        <taxon>Sphingobacteriia</taxon>
        <taxon>Sphingobacteriales</taxon>
        <taxon>Sphingobacteriaceae</taxon>
        <taxon>Mucilaginibacter</taxon>
    </lineage>
</organism>
<sequence>MALKLLLNVLYTIGILVSLYTIYWGVTNGRWEFIVGGAFVGIIFFLLKITLMKEVRAMQKPVPKGKK</sequence>
<feature type="transmembrane region" description="Helical" evidence="1">
    <location>
        <begin position="5"/>
        <end position="25"/>
    </location>
</feature>
<dbReference type="Pfam" id="PF19885">
    <property type="entry name" value="DUF6358"/>
    <property type="match status" value="1"/>
</dbReference>
<evidence type="ECO:0000313" key="3">
    <source>
        <dbReference type="Proteomes" id="UP001258315"/>
    </source>
</evidence>
<dbReference type="EMBL" id="JAVLVU010000001">
    <property type="protein sequence ID" value="MDT3404092.1"/>
    <property type="molecule type" value="Genomic_DNA"/>
</dbReference>
<evidence type="ECO:0000313" key="2">
    <source>
        <dbReference type="EMBL" id="MDT3404092.1"/>
    </source>
</evidence>
<gene>
    <name evidence="2" type="ORF">QE417_003164</name>
</gene>
<keyword evidence="3" id="KW-1185">Reference proteome</keyword>
<evidence type="ECO:0000256" key="1">
    <source>
        <dbReference type="SAM" id="Phobius"/>
    </source>
</evidence>
<keyword evidence="1" id="KW-1133">Transmembrane helix</keyword>
<proteinExistence type="predicted"/>
<name>A0ABU3GYM9_9SPHI</name>
<protein>
    <submittedName>
        <fullName evidence="2">Uncharacterized protein</fullName>
    </submittedName>
</protein>